<evidence type="ECO:0000256" key="1">
    <source>
        <dbReference type="SAM" id="MobiDB-lite"/>
    </source>
</evidence>
<feature type="compositionally biased region" description="Gly residues" evidence="1">
    <location>
        <begin position="388"/>
        <end position="398"/>
    </location>
</feature>
<reference evidence="2" key="1">
    <citation type="journal article" date="2021" name="J. Hered.">
        <title>Genome Assembly of Salicaceae Populus deltoides (Eastern Cottonwood) I-69 Based on Nanopore Sequencing and Hi-C Technologies.</title>
        <authorList>
            <person name="Bai S."/>
            <person name="Wu H."/>
            <person name="Zhang J."/>
            <person name="Pan Z."/>
            <person name="Zhao W."/>
            <person name="Li Z."/>
            <person name="Tong C."/>
        </authorList>
    </citation>
    <scope>NUCLEOTIDE SEQUENCE</scope>
    <source>
        <tissue evidence="2">Leaf</tissue>
    </source>
</reference>
<protein>
    <submittedName>
        <fullName evidence="2">Uncharacterized protein</fullName>
    </submittedName>
</protein>
<evidence type="ECO:0000313" key="3">
    <source>
        <dbReference type="Proteomes" id="UP000807159"/>
    </source>
</evidence>
<feature type="region of interest" description="Disordered" evidence="1">
    <location>
        <begin position="315"/>
        <end position="398"/>
    </location>
</feature>
<keyword evidence="3" id="KW-1185">Reference proteome</keyword>
<feature type="compositionally biased region" description="Basic and acidic residues" evidence="1">
    <location>
        <begin position="331"/>
        <end position="371"/>
    </location>
</feature>
<evidence type="ECO:0000313" key="2">
    <source>
        <dbReference type="EMBL" id="KAH8479752.1"/>
    </source>
</evidence>
<organism evidence="2 3">
    <name type="scientific">Populus deltoides</name>
    <name type="common">Eastern poplar</name>
    <name type="synonym">Eastern cottonwood</name>
    <dbReference type="NCBI Taxonomy" id="3696"/>
    <lineage>
        <taxon>Eukaryota</taxon>
        <taxon>Viridiplantae</taxon>
        <taxon>Streptophyta</taxon>
        <taxon>Embryophyta</taxon>
        <taxon>Tracheophyta</taxon>
        <taxon>Spermatophyta</taxon>
        <taxon>Magnoliopsida</taxon>
        <taxon>eudicotyledons</taxon>
        <taxon>Gunneridae</taxon>
        <taxon>Pentapetalae</taxon>
        <taxon>rosids</taxon>
        <taxon>fabids</taxon>
        <taxon>Malpighiales</taxon>
        <taxon>Salicaceae</taxon>
        <taxon>Saliceae</taxon>
        <taxon>Populus</taxon>
    </lineage>
</organism>
<feature type="region of interest" description="Disordered" evidence="1">
    <location>
        <begin position="110"/>
        <end position="133"/>
    </location>
</feature>
<feature type="region of interest" description="Disordered" evidence="1">
    <location>
        <begin position="1"/>
        <end position="44"/>
    </location>
</feature>
<sequence>SGQNRSALSTSLTRYSPGLDKRFWDGKTAGPDNSRRAARQRKGGKIGHAEIFDLTRLDDGLSRPCRKIRPGDTLILNSWFTTWGSGSPMDSVGRSRSSVCFRSVGLESQSQAKSQSGSRQNRAASAAHESGRRTVQGLTEKTVGTMPINSAGLAKGKWQVSWTVSGRLGSRVCKPAGSGSYKNVLNPAKPAVGRTAASCSWSGRFIVQGLTEKTVSPDIVAAAMLVKGENQTSFGLATGKGQPAGTVSGRSRSSVCFRAAACWDRPEPRSHDAKAGSRQNRQQAGLAIRWGSGSPAGQCRADSAAESASQLGYLGSAEPAKSGSSASRCRASRDGRDSPLPRRERLAGCDRHGKWPADRVGTDLGKWRPDPGSRNADADAVGRWAKGTGPGGRGSFRG</sequence>
<gene>
    <name evidence="2" type="ORF">H0E87_031722</name>
</gene>
<name>A0A8T2WH96_POPDE</name>
<dbReference type="Proteomes" id="UP000807159">
    <property type="component" value="Unassembled WGS sequence"/>
</dbReference>
<feature type="compositionally biased region" description="Polar residues" evidence="1">
    <location>
        <begin position="1"/>
        <end position="14"/>
    </location>
</feature>
<proteinExistence type="predicted"/>
<accession>A0A8T2WH96</accession>
<comment type="caution">
    <text evidence="2">The sequence shown here is derived from an EMBL/GenBank/DDBJ whole genome shotgun (WGS) entry which is preliminary data.</text>
</comment>
<feature type="non-terminal residue" evidence="2">
    <location>
        <position position="398"/>
    </location>
</feature>
<dbReference type="EMBL" id="JACEGQ020000045">
    <property type="protein sequence ID" value="KAH8479752.1"/>
    <property type="molecule type" value="Genomic_DNA"/>
</dbReference>
<feature type="compositionally biased region" description="Polar residues" evidence="1">
    <location>
        <begin position="110"/>
        <end position="123"/>
    </location>
</feature>
<dbReference type="AlphaFoldDB" id="A0A8T2WH96"/>